<dbReference type="Proteomes" id="UP000243459">
    <property type="component" value="Chromosome 7"/>
</dbReference>
<evidence type="ECO:0000256" key="1">
    <source>
        <dbReference type="SAM" id="Coils"/>
    </source>
</evidence>
<sequence length="150" mass="16804">MGQIRSESPSGAADKEELTGWEEEPTDLGEGLGSSKRYYMDLAIKDPVAESYEWITSGSRGLLIVVHKDKELKAPIASVRRHKAQLKQAQEQVRGFKENIVDAHQDMRLAEERLAYLESEVRVEKKGEGGYLQKGRHCSDQGRSAMGQTE</sequence>
<keyword evidence="1" id="KW-0175">Coiled coil</keyword>
<dbReference type="EMBL" id="CM007387">
    <property type="protein sequence ID" value="ONK65147.1"/>
    <property type="molecule type" value="Genomic_DNA"/>
</dbReference>
<evidence type="ECO:0000313" key="3">
    <source>
        <dbReference type="EMBL" id="ONK65147.1"/>
    </source>
</evidence>
<feature type="region of interest" description="Disordered" evidence="2">
    <location>
        <begin position="128"/>
        <end position="150"/>
    </location>
</feature>
<feature type="coiled-coil region" evidence="1">
    <location>
        <begin position="79"/>
        <end position="120"/>
    </location>
</feature>
<organism evidence="3 4">
    <name type="scientific">Asparagus officinalis</name>
    <name type="common">Garden asparagus</name>
    <dbReference type="NCBI Taxonomy" id="4686"/>
    <lineage>
        <taxon>Eukaryota</taxon>
        <taxon>Viridiplantae</taxon>
        <taxon>Streptophyta</taxon>
        <taxon>Embryophyta</taxon>
        <taxon>Tracheophyta</taxon>
        <taxon>Spermatophyta</taxon>
        <taxon>Magnoliopsida</taxon>
        <taxon>Liliopsida</taxon>
        <taxon>Asparagales</taxon>
        <taxon>Asparagaceae</taxon>
        <taxon>Asparagoideae</taxon>
        <taxon>Asparagus</taxon>
    </lineage>
</organism>
<proteinExistence type="predicted"/>
<evidence type="ECO:0000256" key="2">
    <source>
        <dbReference type="SAM" id="MobiDB-lite"/>
    </source>
</evidence>
<name>A0A5P1EIX4_ASPOF</name>
<dbReference type="Gramene" id="ONK65147">
    <property type="protein sequence ID" value="ONK65147"/>
    <property type="gene ID" value="A4U43_C07F34170"/>
</dbReference>
<gene>
    <name evidence="3" type="ORF">A4U43_C07F34170</name>
</gene>
<dbReference type="AlphaFoldDB" id="A0A5P1EIX4"/>
<feature type="region of interest" description="Disordered" evidence="2">
    <location>
        <begin position="1"/>
        <end position="33"/>
    </location>
</feature>
<evidence type="ECO:0000313" key="4">
    <source>
        <dbReference type="Proteomes" id="UP000243459"/>
    </source>
</evidence>
<accession>A0A5P1EIX4</accession>
<keyword evidence="4" id="KW-1185">Reference proteome</keyword>
<reference evidence="4" key="1">
    <citation type="journal article" date="2017" name="Nat. Commun.">
        <title>The asparagus genome sheds light on the origin and evolution of a young Y chromosome.</title>
        <authorList>
            <person name="Harkess A."/>
            <person name="Zhou J."/>
            <person name="Xu C."/>
            <person name="Bowers J.E."/>
            <person name="Van der Hulst R."/>
            <person name="Ayyampalayam S."/>
            <person name="Mercati F."/>
            <person name="Riccardi P."/>
            <person name="McKain M.R."/>
            <person name="Kakrana A."/>
            <person name="Tang H."/>
            <person name="Ray J."/>
            <person name="Groenendijk J."/>
            <person name="Arikit S."/>
            <person name="Mathioni S.M."/>
            <person name="Nakano M."/>
            <person name="Shan H."/>
            <person name="Telgmann-Rauber A."/>
            <person name="Kanno A."/>
            <person name="Yue Z."/>
            <person name="Chen H."/>
            <person name="Li W."/>
            <person name="Chen Y."/>
            <person name="Xu X."/>
            <person name="Zhang Y."/>
            <person name="Luo S."/>
            <person name="Chen H."/>
            <person name="Gao J."/>
            <person name="Mao Z."/>
            <person name="Pires J.C."/>
            <person name="Luo M."/>
            <person name="Kudrna D."/>
            <person name="Wing R.A."/>
            <person name="Meyers B.C."/>
            <person name="Yi K."/>
            <person name="Kong H."/>
            <person name="Lavrijsen P."/>
            <person name="Sunseri F."/>
            <person name="Falavigna A."/>
            <person name="Ye Y."/>
            <person name="Leebens-Mack J.H."/>
            <person name="Chen G."/>
        </authorList>
    </citation>
    <scope>NUCLEOTIDE SEQUENCE [LARGE SCALE GENOMIC DNA]</scope>
    <source>
        <strain evidence="4">cv. DH0086</strain>
    </source>
</reference>
<protein>
    <submittedName>
        <fullName evidence="3">Uncharacterized protein</fullName>
    </submittedName>
</protein>